<keyword evidence="4" id="KW-1185">Reference proteome</keyword>
<organism evidence="3 4">
    <name type="scientific">Algibacter luteus</name>
    <dbReference type="NCBI Taxonomy" id="1178825"/>
    <lineage>
        <taxon>Bacteria</taxon>
        <taxon>Pseudomonadati</taxon>
        <taxon>Bacteroidota</taxon>
        <taxon>Flavobacteriia</taxon>
        <taxon>Flavobacteriales</taxon>
        <taxon>Flavobacteriaceae</taxon>
        <taxon>Algibacter</taxon>
    </lineage>
</organism>
<keyword evidence="2" id="KW-0472">Membrane</keyword>
<dbReference type="EMBL" id="FQYK01000001">
    <property type="protein sequence ID" value="SHI29405.1"/>
    <property type="molecule type" value="Genomic_DNA"/>
</dbReference>
<evidence type="ECO:0000256" key="2">
    <source>
        <dbReference type="SAM" id="Phobius"/>
    </source>
</evidence>
<evidence type="ECO:0000256" key="1">
    <source>
        <dbReference type="SAM" id="Coils"/>
    </source>
</evidence>
<evidence type="ECO:0000313" key="4">
    <source>
        <dbReference type="Proteomes" id="UP000184396"/>
    </source>
</evidence>
<accession>A0A1M5ZYQ7</accession>
<proteinExistence type="predicted"/>
<dbReference type="Proteomes" id="UP000184396">
    <property type="component" value="Unassembled WGS sequence"/>
</dbReference>
<dbReference type="STRING" id="1178825.SAMN05216261_0073"/>
<dbReference type="eggNOG" id="ENOG50331HJ">
    <property type="taxonomic scope" value="Bacteria"/>
</dbReference>
<gene>
    <name evidence="3" type="ORF">SAMN05216261_0073</name>
</gene>
<evidence type="ECO:0000313" key="3">
    <source>
        <dbReference type="EMBL" id="SHI29405.1"/>
    </source>
</evidence>
<keyword evidence="2" id="KW-1133">Transmembrane helix</keyword>
<protein>
    <submittedName>
        <fullName evidence="3">Putative phage abortive infection protein</fullName>
    </submittedName>
</protein>
<reference evidence="3 4" key="1">
    <citation type="submission" date="2016-11" db="EMBL/GenBank/DDBJ databases">
        <authorList>
            <person name="Jaros S."/>
            <person name="Januszkiewicz K."/>
            <person name="Wedrychowicz H."/>
        </authorList>
    </citation>
    <scope>NUCLEOTIDE SEQUENCE [LARGE SCALE GENOMIC DNA]</scope>
    <source>
        <strain evidence="3 4">CGMCC 1.12213</strain>
    </source>
</reference>
<feature type="coiled-coil region" evidence="1">
    <location>
        <begin position="95"/>
        <end position="143"/>
    </location>
</feature>
<dbReference type="AlphaFoldDB" id="A0A1M5ZYQ7"/>
<dbReference type="Pfam" id="PF16872">
    <property type="entry name" value="putAbiC"/>
    <property type="match status" value="1"/>
</dbReference>
<keyword evidence="2" id="KW-0812">Transmembrane</keyword>
<feature type="transmembrane region" description="Helical" evidence="2">
    <location>
        <begin position="38"/>
        <end position="57"/>
    </location>
</feature>
<sequence length="345" mass="40662">MRNSTFGNGSKKLYNNKTIHKHLITHLKKTLTEKNSKLLLWIGLILFIAGIGVFFYKESILLDSKVNAEKIAQFGDFIGGIVGSLWSLAGVILFYVALTEQRKDIEINRETLKAQLSALNQQIEEFELQRTELAETRKVFEEQSETLKIQRFENTFFQLLTLHHELVDKLNFSKVSMMMNVSMEKREVLSKAFEDLEIKLRHSNSISEKTSTGAINYKVENPNTKEIAIKRLNKAYKEFYFDDYKQILSHYFRNVYHIFKFIYKSQLIKKSKKQFYATLVRAQLSSDELFLILYNSLHQGLGYPNFLFLIKEFDIMQNFDFRIIAKYPYHQEIYDDKINSVKQKF</sequence>
<keyword evidence="1" id="KW-0175">Coiled coil</keyword>
<dbReference type="InterPro" id="IPR031709">
    <property type="entry name" value="PutAbiC"/>
</dbReference>
<name>A0A1M5ZYQ7_9FLAO</name>
<feature type="transmembrane region" description="Helical" evidence="2">
    <location>
        <begin position="77"/>
        <end position="98"/>
    </location>
</feature>